<evidence type="ECO:0000313" key="1">
    <source>
        <dbReference type="EMBL" id="RNF83974.1"/>
    </source>
</evidence>
<dbReference type="EMBL" id="RJAI01000060">
    <property type="protein sequence ID" value="RNF83974.1"/>
    <property type="molecule type" value="Genomic_DNA"/>
</dbReference>
<name>A0A059UTG2_PSEPU</name>
<organism evidence="1 2">
    <name type="scientific">Pseudomonas putida</name>
    <name type="common">Arthrobacter siderocapsulatus</name>
    <dbReference type="NCBI Taxonomy" id="303"/>
    <lineage>
        <taxon>Bacteria</taxon>
        <taxon>Pseudomonadati</taxon>
        <taxon>Pseudomonadota</taxon>
        <taxon>Gammaproteobacteria</taxon>
        <taxon>Pseudomonadales</taxon>
        <taxon>Pseudomonadaceae</taxon>
        <taxon>Pseudomonas</taxon>
    </lineage>
</organism>
<dbReference type="Proteomes" id="UP000278162">
    <property type="component" value="Unassembled WGS sequence"/>
</dbReference>
<dbReference type="InterPro" id="IPR009671">
    <property type="entry name" value="RraB_dom"/>
</dbReference>
<proteinExistence type="predicted"/>
<evidence type="ECO:0000313" key="2">
    <source>
        <dbReference type="Proteomes" id="UP000278162"/>
    </source>
</evidence>
<gene>
    <name evidence="1" type="ORF">EFK07_23150</name>
</gene>
<sequence>MSSQNDDISSNVLRQMKAGGFDFTQIHPIEFYAIFPDEAGARRAAGQFRGESLNAQVKEMGDGAWHLELSKVMYATHGGIGDFEEAFEQLVTPYGGEVEGWGVKQERPIA</sequence>
<reference evidence="1 2" key="1">
    <citation type="submission" date="2018-10" db="EMBL/GenBank/DDBJ databases">
        <title>An outbreak of IMP-63 producing strain in France.</title>
        <authorList>
            <person name="Bour M."/>
            <person name="Liapis E."/>
            <person name="Plesiat P."/>
        </authorList>
    </citation>
    <scope>NUCLEOTIDE SEQUENCE [LARGE SCALE GENOMIC DNA]</scope>
    <source>
        <strain evidence="1 2">12917</strain>
    </source>
</reference>
<dbReference type="Gene3D" id="3.30.70.970">
    <property type="entry name" value="RraB-like"/>
    <property type="match status" value="1"/>
</dbReference>
<dbReference type="SUPFAM" id="SSF89946">
    <property type="entry name" value="Hypothetical protein VC0424"/>
    <property type="match status" value="1"/>
</dbReference>
<dbReference type="GeneID" id="97166896"/>
<dbReference type="RefSeq" id="WP_023661860.1">
    <property type="nucleotide sequence ID" value="NZ_CP007620.1"/>
</dbReference>
<dbReference type="KEGG" id="ppud:DW66_1768"/>
<comment type="caution">
    <text evidence="1">The sequence shown here is derived from an EMBL/GenBank/DDBJ whole genome shotgun (WGS) entry which is preliminary data.</text>
</comment>
<dbReference type="OrthoDB" id="6058276at2"/>
<accession>A0A059UTG2</accession>
<protein>
    <submittedName>
        <fullName evidence="1">Ribonuclease E inhibitor RraB</fullName>
    </submittedName>
</protein>
<dbReference type="Pfam" id="PF06877">
    <property type="entry name" value="RraB"/>
    <property type="match status" value="1"/>
</dbReference>
<dbReference type="InterPro" id="IPR036701">
    <property type="entry name" value="RraB-like_sf"/>
</dbReference>
<dbReference type="AlphaFoldDB" id="A0A059UTG2"/>